<organism evidence="1 2">
    <name type="scientific">Posidoniimonas polymericola</name>
    <dbReference type="NCBI Taxonomy" id="2528002"/>
    <lineage>
        <taxon>Bacteria</taxon>
        <taxon>Pseudomonadati</taxon>
        <taxon>Planctomycetota</taxon>
        <taxon>Planctomycetia</taxon>
        <taxon>Pirellulales</taxon>
        <taxon>Lacipirellulaceae</taxon>
        <taxon>Posidoniimonas</taxon>
    </lineage>
</organism>
<sequence length="94" mass="10450">MTLSHDYDGELDWLSLEKAPGPALSHAECVALRMWLRQVAGRLAALHGDDPDVLASQTQTVVCLLDEYAMYLKSYLRIEGHDIELKRAADARPG</sequence>
<keyword evidence="2" id="KW-1185">Reference proteome</keyword>
<dbReference type="Proteomes" id="UP000318478">
    <property type="component" value="Unassembled WGS sequence"/>
</dbReference>
<evidence type="ECO:0000313" key="2">
    <source>
        <dbReference type="Proteomes" id="UP000318478"/>
    </source>
</evidence>
<accession>A0A5C5YR19</accession>
<gene>
    <name evidence="1" type="ORF">Pla123a_20450</name>
</gene>
<dbReference type="RefSeq" id="WP_146586482.1">
    <property type="nucleotide sequence ID" value="NZ_SJPO01000004.1"/>
</dbReference>
<reference evidence="1 2" key="1">
    <citation type="submission" date="2019-02" db="EMBL/GenBank/DDBJ databases">
        <title>Deep-cultivation of Planctomycetes and their phenomic and genomic characterization uncovers novel biology.</title>
        <authorList>
            <person name="Wiegand S."/>
            <person name="Jogler M."/>
            <person name="Boedeker C."/>
            <person name="Pinto D."/>
            <person name="Vollmers J."/>
            <person name="Rivas-Marin E."/>
            <person name="Kohn T."/>
            <person name="Peeters S.H."/>
            <person name="Heuer A."/>
            <person name="Rast P."/>
            <person name="Oberbeckmann S."/>
            <person name="Bunk B."/>
            <person name="Jeske O."/>
            <person name="Meyerdierks A."/>
            <person name="Storesund J.E."/>
            <person name="Kallscheuer N."/>
            <person name="Luecker S."/>
            <person name="Lage O.M."/>
            <person name="Pohl T."/>
            <person name="Merkel B.J."/>
            <person name="Hornburger P."/>
            <person name="Mueller R.-W."/>
            <person name="Bruemmer F."/>
            <person name="Labrenz M."/>
            <person name="Spormann A.M."/>
            <person name="Op Den Camp H."/>
            <person name="Overmann J."/>
            <person name="Amann R."/>
            <person name="Jetten M.S.M."/>
            <person name="Mascher T."/>
            <person name="Medema M.H."/>
            <person name="Devos D.P."/>
            <person name="Kaster A.-K."/>
            <person name="Ovreas L."/>
            <person name="Rohde M."/>
            <person name="Galperin M.Y."/>
            <person name="Jogler C."/>
        </authorList>
    </citation>
    <scope>NUCLEOTIDE SEQUENCE [LARGE SCALE GENOMIC DNA]</scope>
    <source>
        <strain evidence="1 2">Pla123a</strain>
    </source>
</reference>
<comment type="caution">
    <text evidence="1">The sequence shown here is derived from an EMBL/GenBank/DDBJ whole genome shotgun (WGS) entry which is preliminary data.</text>
</comment>
<name>A0A5C5YR19_9BACT</name>
<proteinExistence type="predicted"/>
<dbReference type="EMBL" id="SJPO01000004">
    <property type="protein sequence ID" value="TWT77384.1"/>
    <property type="molecule type" value="Genomic_DNA"/>
</dbReference>
<dbReference type="AlphaFoldDB" id="A0A5C5YR19"/>
<protein>
    <submittedName>
        <fullName evidence="1">Uncharacterized protein</fullName>
    </submittedName>
</protein>
<evidence type="ECO:0000313" key="1">
    <source>
        <dbReference type="EMBL" id="TWT77384.1"/>
    </source>
</evidence>